<name>A0A6M6JLG2_9PSEU</name>
<keyword evidence="3" id="KW-1185">Reference proteome</keyword>
<dbReference type="InterPro" id="IPR029062">
    <property type="entry name" value="Class_I_gatase-like"/>
</dbReference>
<dbReference type="Pfam" id="PF06283">
    <property type="entry name" value="ThuA"/>
    <property type="match status" value="1"/>
</dbReference>
<gene>
    <name evidence="2" type="ORF">HOP40_22020</name>
</gene>
<accession>A0A6M6JLG2</accession>
<evidence type="ECO:0000313" key="3">
    <source>
        <dbReference type="Proteomes" id="UP000505377"/>
    </source>
</evidence>
<evidence type="ECO:0000313" key="2">
    <source>
        <dbReference type="EMBL" id="QJY48145.1"/>
    </source>
</evidence>
<reference evidence="2 3" key="1">
    <citation type="submission" date="2020-05" db="EMBL/GenBank/DDBJ databases">
        <authorList>
            <person name="Mo P."/>
        </authorList>
    </citation>
    <scope>NUCLEOTIDE SEQUENCE [LARGE SCALE GENOMIC DNA]</scope>
    <source>
        <strain evidence="2 3">Gen01</strain>
    </source>
</reference>
<dbReference type="PANTHER" id="PTHR40469">
    <property type="entry name" value="SECRETED GLYCOSYL HYDROLASE"/>
    <property type="match status" value="1"/>
</dbReference>
<sequence>MRAVVLSGGLTHDFPATTARLAAVLEAEGLDVDVHTGVAGVESALRALPGAALLVVNALRWSMTGEGTPPRYREQAAAEGASPSAAARDALDAHLAAGGGVLGMHTASICFDDWPGWGATLGGAWEWGRSQHPPLGPEVTVSVAAEHPLVSGLDPFTLVDEVYGDLRYSPDVTGLLTAPQPGSGAVQPLLWAREHGGGRVVYDALGHHPPSYDVPEHAEVVRRAVRWTTAG</sequence>
<proteinExistence type="predicted"/>
<evidence type="ECO:0000259" key="1">
    <source>
        <dbReference type="Pfam" id="PF06283"/>
    </source>
</evidence>
<organism evidence="2 3">
    <name type="scientific">Pseudonocardia broussonetiae</name>
    <dbReference type="NCBI Taxonomy" id="2736640"/>
    <lineage>
        <taxon>Bacteria</taxon>
        <taxon>Bacillati</taxon>
        <taxon>Actinomycetota</taxon>
        <taxon>Actinomycetes</taxon>
        <taxon>Pseudonocardiales</taxon>
        <taxon>Pseudonocardiaceae</taxon>
        <taxon>Pseudonocardia</taxon>
    </lineage>
</organism>
<dbReference type="EMBL" id="CP053564">
    <property type="protein sequence ID" value="QJY48145.1"/>
    <property type="molecule type" value="Genomic_DNA"/>
</dbReference>
<dbReference type="PANTHER" id="PTHR40469:SF2">
    <property type="entry name" value="GALACTOSE-BINDING DOMAIN-LIKE SUPERFAMILY PROTEIN"/>
    <property type="match status" value="1"/>
</dbReference>
<dbReference type="AlphaFoldDB" id="A0A6M6JLG2"/>
<dbReference type="KEGG" id="pbro:HOP40_22020"/>
<dbReference type="Proteomes" id="UP000505377">
    <property type="component" value="Chromosome"/>
</dbReference>
<dbReference type="SUPFAM" id="SSF52317">
    <property type="entry name" value="Class I glutamine amidotransferase-like"/>
    <property type="match status" value="1"/>
</dbReference>
<dbReference type="RefSeq" id="WP_172161544.1">
    <property type="nucleotide sequence ID" value="NZ_CP053564.1"/>
</dbReference>
<dbReference type="Gene3D" id="3.40.50.880">
    <property type="match status" value="1"/>
</dbReference>
<dbReference type="InterPro" id="IPR029010">
    <property type="entry name" value="ThuA-like"/>
</dbReference>
<protein>
    <submittedName>
        <fullName evidence="2">ThuA domain-containing protein</fullName>
    </submittedName>
</protein>
<feature type="domain" description="ThuA-like" evidence="1">
    <location>
        <begin position="2"/>
        <end position="228"/>
    </location>
</feature>